<keyword evidence="1" id="KW-1133">Transmembrane helix</keyword>
<dbReference type="Proteomes" id="UP000235104">
    <property type="component" value="Unassembled WGS sequence"/>
</dbReference>
<name>A0ABU9UHJ0_9CORY</name>
<organism evidence="2 3">
    <name type="scientific">Corynebacterium hesseae</name>
    <dbReference type="NCBI Taxonomy" id="2913502"/>
    <lineage>
        <taxon>Bacteria</taxon>
        <taxon>Bacillati</taxon>
        <taxon>Actinomycetota</taxon>
        <taxon>Actinomycetes</taxon>
        <taxon>Mycobacteriales</taxon>
        <taxon>Corynebacteriaceae</taxon>
        <taxon>Corynebacterium</taxon>
    </lineage>
</organism>
<evidence type="ECO:0000313" key="3">
    <source>
        <dbReference type="Proteomes" id="UP000235104"/>
    </source>
</evidence>
<comment type="caution">
    <text evidence="2">The sequence shown here is derived from an EMBL/GenBank/DDBJ whole genome shotgun (WGS) entry which is preliminary data.</text>
</comment>
<evidence type="ECO:0000313" key="2">
    <source>
        <dbReference type="EMBL" id="MEM5985676.1"/>
    </source>
</evidence>
<feature type="transmembrane region" description="Helical" evidence="1">
    <location>
        <begin position="21"/>
        <end position="45"/>
    </location>
</feature>
<keyword evidence="1" id="KW-0472">Membrane</keyword>
<accession>A0ABU9UHJ0</accession>
<dbReference type="EMBL" id="PKHR02000015">
    <property type="protein sequence ID" value="MEM5985676.1"/>
    <property type="molecule type" value="Genomic_DNA"/>
</dbReference>
<proteinExistence type="predicted"/>
<keyword evidence="1" id="KW-0812">Transmembrane</keyword>
<gene>
    <name evidence="2" type="ORF">CYJ44_005865</name>
</gene>
<evidence type="ECO:0008006" key="4">
    <source>
        <dbReference type="Google" id="ProtNLM"/>
    </source>
</evidence>
<reference evidence="2" key="1">
    <citation type="submission" date="2017-12" db="EMBL/GenBank/DDBJ databases">
        <authorList>
            <person name="Thomas-White K."/>
            <person name="Wolfe A.J."/>
        </authorList>
    </citation>
    <scope>NUCLEOTIDE SEQUENCE</scope>
    <source>
        <strain evidence="2">UMB0043</strain>
    </source>
</reference>
<protein>
    <recommendedName>
        <fullName evidence="4">Cation transporter</fullName>
    </recommendedName>
</protein>
<dbReference type="RefSeq" id="WP_180952059.1">
    <property type="nucleotide sequence ID" value="NZ_PKHR02000015.1"/>
</dbReference>
<keyword evidence="3" id="KW-1185">Reference proteome</keyword>
<sequence length="49" mass="5151">MGKHSLDTPGRKRKDPATKGTVILNLVSGVLNVATATVKLIAVMLHQGL</sequence>
<evidence type="ECO:0000256" key="1">
    <source>
        <dbReference type="SAM" id="Phobius"/>
    </source>
</evidence>